<dbReference type="AlphaFoldDB" id="A0A168PMF4"/>
<keyword evidence="4" id="KW-0479">Metal-binding</keyword>
<evidence type="ECO:0000256" key="3">
    <source>
        <dbReference type="ARBA" id="ARBA00022670"/>
    </source>
</evidence>
<dbReference type="OrthoDB" id="6475849at2759"/>
<dbReference type="STRING" id="4829.A0A168PMF4"/>
<keyword evidence="13" id="KW-1185">Reference proteome</keyword>
<dbReference type="GO" id="GO:0004222">
    <property type="term" value="F:metalloendopeptidase activity"/>
    <property type="evidence" value="ECO:0007669"/>
    <property type="project" value="InterPro"/>
</dbReference>
<reference evidence="12" key="1">
    <citation type="submission" date="2016-04" db="EMBL/GenBank/DDBJ databases">
        <authorList>
            <person name="Evans L.H."/>
            <person name="Alamgir A."/>
            <person name="Owens N."/>
            <person name="Weber N.D."/>
            <person name="Virtaneva K."/>
            <person name="Barbian K."/>
            <person name="Babar A."/>
            <person name="Rosenke K."/>
        </authorList>
    </citation>
    <scope>NUCLEOTIDE SEQUENCE [LARGE SCALE GENOMIC DNA]</scope>
    <source>
        <strain evidence="12">CBS 101.48</strain>
    </source>
</reference>
<feature type="domain" description="Peptidase M13 N-terminal" evidence="11">
    <location>
        <begin position="120"/>
        <end position="535"/>
    </location>
</feature>
<sequence>MAHQEREPLLHGERATTEDDEQQPPSSEHSRRFDQLENRLQNGRFTSLEKLLFVVSICLFIVLTVFVGLYARRVYDDRGPSPPLPNPPSHDNETTPLCLTPECVLTAAEVLQDIDLTVDPCDDFYAYSCNNWQQHHTIPEGKASVGSFDSLATANKEVLRGLLSQDFASFYQLVYDETQGNLPDPEKLVDKQNFEMVKNMYDSCMDETAIDDKGAEPLLPLLRDLRDLYYGDGNPISSPNLSKSRLTRAIATLAKNGVKPLFDLFVDSDATHPENNALQVTQAGLTLPSKDYYKNDDIVEAMHDAVAETMDLVFGATKDFGWNKKRANEAATLVVEFEKKLASISDDYEDLMDPVATYNPRTLSQLSKLSPSIDWDLLISYLQPPSSPHQDSIIVTSPTYLANISLELLDKSTPEATLTYLTWRTIRSYVDALGEDLRKPSNKLQSKIQGTNAKVTQPRWETCLAQVDDSVGFLAGRLFVQQKFGGDAKDRADDFIDSIKRVFVERLPDLDWLDDTTREKAVEKVDKLISKIGYPTKTPNTMSPVSLSEYYSGLRVSRDDYFKNYLASRQFDVKKEWQKVGTETDKTQWLMNPQEVNAYYNPTINEIVFPAGILQNPFFSNAYPDYLNYGGIGVVVGHELTHGFDSMGRHYDGNGRLVEWWTNSTSADFDEKATCFVKQYSNFTMDAGNGEKIHVKGKQTLGENLADNGGLGEAYMAWKKRYDSDPQSKKYNNQRLPGLDKLTPNKLFFVNFGRVWCNKMTEERAKQRVLTDEHSPPKWRVNGAVQNSHHFAEVFQCPLGSAMNPKHKCELW</sequence>
<keyword evidence="9" id="KW-0472">Membrane</keyword>
<feature type="compositionally biased region" description="Basic and acidic residues" evidence="8">
    <location>
        <begin position="1"/>
        <end position="17"/>
    </location>
</feature>
<feature type="transmembrane region" description="Helical" evidence="9">
    <location>
        <begin position="51"/>
        <end position="71"/>
    </location>
</feature>
<evidence type="ECO:0000256" key="5">
    <source>
        <dbReference type="ARBA" id="ARBA00022801"/>
    </source>
</evidence>
<dbReference type="OMA" id="FGWAQVW"/>
<dbReference type="Gene3D" id="1.10.1380.10">
    <property type="entry name" value="Neutral endopeptidase , domain2"/>
    <property type="match status" value="1"/>
</dbReference>
<keyword evidence="9" id="KW-1133">Transmembrane helix</keyword>
<dbReference type="Pfam" id="PF05649">
    <property type="entry name" value="Peptidase_M13_N"/>
    <property type="match status" value="1"/>
</dbReference>
<keyword evidence="3" id="KW-0645">Protease</keyword>
<dbReference type="InterPro" id="IPR042089">
    <property type="entry name" value="Peptidase_M13_dom_2"/>
</dbReference>
<evidence type="ECO:0000259" key="10">
    <source>
        <dbReference type="Pfam" id="PF01431"/>
    </source>
</evidence>
<dbReference type="GO" id="GO:0046872">
    <property type="term" value="F:metal ion binding"/>
    <property type="evidence" value="ECO:0007669"/>
    <property type="project" value="UniProtKB-KW"/>
</dbReference>
<dbReference type="InterPro" id="IPR024079">
    <property type="entry name" value="MetalloPept_cat_dom_sf"/>
</dbReference>
<dbReference type="GO" id="GO:0016485">
    <property type="term" value="P:protein processing"/>
    <property type="evidence" value="ECO:0007669"/>
    <property type="project" value="TreeGrafter"/>
</dbReference>
<dbReference type="PANTHER" id="PTHR11733:SF167">
    <property type="entry name" value="FI17812P1-RELATED"/>
    <property type="match status" value="1"/>
</dbReference>
<keyword evidence="9" id="KW-0812">Transmembrane</keyword>
<organism evidence="12">
    <name type="scientific">Absidia glauca</name>
    <name type="common">Pin mould</name>
    <dbReference type="NCBI Taxonomy" id="4829"/>
    <lineage>
        <taxon>Eukaryota</taxon>
        <taxon>Fungi</taxon>
        <taxon>Fungi incertae sedis</taxon>
        <taxon>Mucoromycota</taxon>
        <taxon>Mucoromycotina</taxon>
        <taxon>Mucoromycetes</taxon>
        <taxon>Mucorales</taxon>
        <taxon>Cunninghamellaceae</taxon>
        <taxon>Absidia</taxon>
    </lineage>
</organism>
<evidence type="ECO:0000256" key="8">
    <source>
        <dbReference type="SAM" id="MobiDB-lite"/>
    </source>
</evidence>
<dbReference type="InterPro" id="IPR018497">
    <property type="entry name" value="Peptidase_M13_C"/>
</dbReference>
<evidence type="ECO:0000256" key="1">
    <source>
        <dbReference type="ARBA" id="ARBA00001947"/>
    </source>
</evidence>
<dbReference type="Pfam" id="PF01431">
    <property type="entry name" value="Peptidase_M13"/>
    <property type="match status" value="1"/>
</dbReference>
<dbReference type="PROSITE" id="PS51885">
    <property type="entry name" value="NEPRILYSIN"/>
    <property type="match status" value="1"/>
</dbReference>
<keyword evidence="6" id="KW-0862">Zinc</keyword>
<evidence type="ECO:0000256" key="6">
    <source>
        <dbReference type="ARBA" id="ARBA00022833"/>
    </source>
</evidence>
<protein>
    <recommendedName>
        <fullName evidence="14">Endothelin-converting enzyme 1</fullName>
    </recommendedName>
</protein>
<feature type="region of interest" description="Disordered" evidence="8">
    <location>
        <begin position="1"/>
        <end position="33"/>
    </location>
</feature>
<dbReference type="Gene3D" id="3.40.390.10">
    <property type="entry name" value="Collagenase (Catalytic Domain)"/>
    <property type="match status" value="1"/>
</dbReference>
<comment type="cofactor">
    <cofactor evidence="1">
        <name>Zn(2+)</name>
        <dbReference type="ChEBI" id="CHEBI:29105"/>
    </cofactor>
</comment>
<dbReference type="EMBL" id="LT553932">
    <property type="protein sequence ID" value="SAM02632.1"/>
    <property type="molecule type" value="Genomic_DNA"/>
</dbReference>
<comment type="similarity">
    <text evidence="2">Belongs to the peptidase M13 family.</text>
</comment>
<evidence type="ECO:0000313" key="12">
    <source>
        <dbReference type="EMBL" id="SAM02632.1"/>
    </source>
</evidence>
<dbReference type="Proteomes" id="UP000078561">
    <property type="component" value="Unassembled WGS sequence"/>
</dbReference>
<dbReference type="InterPro" id="IPR000718">
    <property type="entry name" value="Peptidase_M13"/>
</dbReference>
<dbReference type="CDD" id="cd08662">
    <property type="entry name" value="M13"/>
    <property type="match status" value="1"/>
</dbReference>
<evidence type="ECO:0000256" key="2">
    <source>
        <dbReference type="ARBA" id="ARBA00007357"/>
    </source>
</evidence>
<dbReference type="PANTHER" id="PTHR11733">
    <property type="entry name" value="ZINC METALLOPROTEASE FAMILY M13 NEPRILYSIN-RELATED"/>
    <property type="match status" value="1"/>
</dbReference>
<keyword evidence="7" id="KW-0482">Metalloprotease</keyword>
<evidence type="ECO:0000313" key="13">
    <source>
        <dbReference type="Proteomes" id="UP000078561"/>
    </source>
</evidence>
<dbReference type="PRINTS" id="PR00786">
    <property type="entry name" value="NEPRILYSIN"/>
</dbReference>
<accession>A0A168PMF4</accession>
<dbReference type="InParanoid" id="A0A168PMF4"/>
<name>A0A168PMF4_ABSGL</name>
<evidence type="ECO:0008006" key="14">
    <source>
        <dbReference type="Google" id="ProtNLM"/>
    </source>
</evidence>
<dbReference type="SUPFAM" id="SSF55486">
    <property type="entry name" value="Metalloproteases ('zincins'), catalytic domain"/>
    <property type="match status" value="1"/>
</dbReference>
<proteinExistence type="inferred from homology"/>
<evidence type="ECO:0000256" key="7">
    <source>
        <dbReference type="ARBA" id="ARBA00023049"/>
    </source>
</evidence>
<evidence type="ECO:0000256" key="9">
    <source>
        <dbReference type="SAM" id="Phobius"/>
    </source>
</evidence>
<feature type="domain" description="Peptidase M13 C-terminal" evidence="10">
    <location>
        <begin position="597"/>
        <end position="811"/>
    </location>
</feature>
<keyword evidence="5" id="KW-0378">Hydrolase</keyword>
<evidence type="ECO:0000256" key="4">
    <source>
        <dbReference type="ARBA" id="ARBA00022723"/>
    </source>
</evidence>
<dbReference type="GO" id="GO:0005886">
    <property type="term" value="C:plasma membrane"/>
    <property type="evidence" value="ECO:0007669"/>
    <property type="project" value="TreeGrafter"/>
</dbReference>
<evidence type="ECO:0000259" key="11">
    <source>
        <dbReference type="Pfam" id="PF05649"/>
    </source>
</evidence>
<gene>
    <name evidence="12" type="primary">ABSGL_08435.1 scaffold 10128</name>
</gene>
<dbReference type="InterPro" id="IPR008753">
    <property type="entry name" value="Peptidase_M13_N"/>
</dbReference>